<evidence type="ECO:0000256" key="1">
    <source>
        <dbReference type="ARBA" id="ARBA00023157"/>
    </source>
</evidence>
<dbReference type="PANTHER" id="PTHR45784:SF3">
    <property type="entry name" value="C-TYPE LECTIN DOMAIN FAMILY 4 MEMBER K-LIKE-RELATED"/>
    <property type="match status" value="1"/>
</dbReference>
<sequence>MERILLGVLCLSGQSVLLLAVFINRLKLKGKKKNADPLCISKKIIMTWSSGWHIFSSCLLHQYHYVSEPMTWTKAQAYCREAYTDLATIENAEEMNQLINTFPSTDDNYVWIGLYSTFDWRYSDEYNDTIRPGNDFCVLHDSSGKLWWDHQCSAEASFICSGFSCRVKLNSQLPATVSLHLVSI</sequence>
<dbReference type="AlphaFoldDB" id="A0A671XIF8"/>
<dbReference type="SUPFAM" id="SSF56436">
    <property type="entry name" value="C-type lectin-like"/>
    <property type="match status" value="1"/>
</dbReference>
<dbReference type="GeneTree" id="ENSGT01120000275222"/>
<reference evidence="3" key="1">
    <citation type="submission" date="2021-04" db="EMBL/GenBank/DDBJ databases">
        <authorList>
            <consortium name="Wellcome Sanger Institute Data Sharing"/>
        </authorList>
    </citation>
    <scope>NUCLEOTIDE SEQUENCE [LARGE SCALE GENOMIC DNA]</scope>
</reference>
<dbReference type="SMART" id="SM00034">
    <property type="entry name" value="CLECT"/>
    <property type="match status" value="1"/>
</dbReference>
<dbReference type="Proteomes" id="UP000472265">
    <property type="component" value="Chromosome 10"/>
</dbReference>
<protein>
    <recommendedName>
        <fullName evidence="2">C-type lectin domain-containing protein</fullName>
    </recommendedName>
</protein>
<dbReference type="Ensembl" id="ENSSAUT00010053579.1">
    <property type="protein sequence ID" value="ENSSAUP00010050962.1"/>
    <property type="gene ID" value="ENSSAUG00010021161.1"/>
</dbReference>
<organism evidence="3 4">
    <name type="scientific">Sparus aurata</name>
    <name type="common">Gilthead sea bream</name>
    <dbReference type="NCBI Taxonomy" id="8175"/>
    <lineage>
        <taxon>Eukaryota</taxon>
        <taxon>Metazoa</taxon>
        <taxon>Chordata</taxon>
        <taxon>Craniata</taxon>
        <taxon>Vertebrata</taxon>
        <taxon>Euteleostomi</taxon>
        <taxon>Actinopterygii</taxon>
        <taxon>Neopterygii</taxon>
        <taxon>Teleostei</taxon>
        <taxon>Neoteleostei</taxon>
        <taxon>Acanthomorphata</taxon>
        <taxon>Eupercaria</taxon>
        <taxon>Spariformes</taxon>
        <taxon>Sparidae</taxon>
        <taxon>Sparus</taxon>
    </lineage>
</organism>
<feature type="domain" description="C-type lectin" evidence="2">
    <location>
        <begin position="63"/>
        <end position="161"/>
    </location>
</feature>
<accession>A0A671XIF8</accession>
<reference evidence="3" key="3">
    <citation type="submission" date="2025-09" db="UniProtKB">
        <authorList>
            <consortium name="Ensembl"/>
        </authorList>
    </citation>
    <scope>IDENTIFICATION</scope>
</reference>
<dbReference type="InParanoid" id="A0A671XIF8"/>
<dbReference type="Pfam" id="PF00059">
    <property type="entry name" value="Lectin_C"/>
    <property type="match status" value="1"/>
</dbReference>
<dbReference type="Gene3D" id="3.10.100.10">
    <property type="entry name" value="Mannose-Binding Protein A, subunit A"/>
    <property type="match status" value="1"/>
</dbReference>
<dbReference type="InterPro" id="IPR018378">
    <property type="entry name" value="C-type_lectin_CS"/>
</dbReference>
<reference evidence="3" key="2">
    <citation type="submission" date="2025-08" db="UniProtKB">
        <authorList>
            <consortium name="Ensembl"/>
        </authorList>
    </citation>
    <scope>IDENTIFICATION</scope>
</reference>
<dbReference type="InterPro" id="IPR001304">
    <property type="entry name" value="C-type_lectin-like"/>
</dbReference>
<dbReference type="PROSITE" id="PS50041">
    <property type="entry name" value="C_TYPE_LECTIN_2"/>
    <property type="match status" value="1"/>
</dbReference>
<proteinExistence type="predicted"/>
<evidence type="ECO:0000313" key="4">
    <source>
        <dbReference type="Proteomes" id="UP000472265"/>
    </source>
</evidence>
<dbReference type="InterPro" id="IPR016186">
    <property type="entry name" value="C-type_lectin-like/link_sf"/>
</dbReference>
<dbReference type="PANTHER" id="PTHR45784">
    <property type="entry name" value="C-TYPE LECTIN DOMAIN FAMILY 20 MEMBER A-RELATED"/>
    <property type="match status" value="1"/>
</dbReference>
<name>A0A671XIF8_SPAAU</name>
<evidence type="ECO:0000313" key="3">
    <source>
        <dbReference type="Ensembl" id="ENSSAUP00010050962.1"/>
    </source>
</evidence>
<evidence type="ECO:0000259" key="2">
    <source>
        <dbReference type="PROSITE" id="PS50041"/>
    </source>
</evidence>
<dbReference type="PROSITE" id="PS00615">
    <property type="entry name" value="C_TYPE_LECTIN_1"/>
    <property type="match status" value="1"/>
</dbReference>
<dbReference type="InterPro" id="IPR016187">
    <property type="entry name" value="CTDL_fold"/>
</dbReference>
<keyword evidence="1" id="KW-1015">Disulfide bond</keyword>
<keyword evidence="4" id="KW-1185">Reference proteome</keyword>